<proteinExistence type="predicted"/>
<accession>A0ABZ1URL0</accession>
<evidence type="ECO:0000313" key="2">
    <source>
        <dbReference type="Proteomes" id="UP000321323"/>
    </source>
</evidence>
<organism evidence="1 2">
    <name type="scientific">[Empedobacter] haloabium</name>
    <dbReference type="NCBI Taxonomy" id="592317"/>
    <lineage>
        <taxon>Bacteria</taxon>
        <taxon>Pseudomonadati</taxon>
        <taxon>Pseudomonadota</taxon>
        <taxon>Betaproteobacteria</taxon>
        <taxon>Burkholderiales</taxon>
        <taxon>Oxalobacteraceae</taxon>
        <taxon>Telluria group</taxon>
        <taxon>Telluria group incertae sedis</taxon>
    </lineage>
</organism>
<keyword evidence="2" id="KW-1185">Reference proteome</keyword>
<sequence length="196" mass="22449">MNALEFSERAPGPSSQPGMTGIIGLEEKTIFSDPHHLAAWVNKYFLVDICLERDRQLLPVAEICKLLDLTAEQLEPCAREYALLRIAGVASFIKSAYDDVFWSRFHIDIVRLLTKKLCELESQEQSNEISMVLDRYVQCMVLKQWDECSEIYLLRIFENRELVTRMSKTGIGDIAADEIINAYSIMQDAFMIALHP</sequence>
<evidence type="ECO:0000313" key="1">
    <source>
        <dbReference type="EMBL" id="WUR15342.1"/>
    </source>
</evidence>
<dbReference type="EMBL" id="CP136508">
    <property type="protein sequence ID" value="WUR15342.1"/>
    <property type="molecule type" value="Genomic_DNA"/>
</dbReference>
<dbReference type="Proteomes" id="UP000321323">
    <property type="component" value="Chromosome"/>
</dbReference>
<reference evidence="1 2" key="1">
    <citation type="journal article" date="2019" name="Int. J. Syst. Evol. Microbiol.">
        <title>The Draft Whole-Genome Sequence of the Antibiotic Producer Empedobacter haloabium ATCC 31962 Provides Indications for Its Taxonomic Reclassification.</title>
        <authorList>
            <person name="Miess H."/>
            <person name="Arlt P."/>
            <person name="Apel A.K."/>
            <person name="Weber T."/>
            <person name="Nieselt K."/>
            <person name="Hanssen F."/>
            <person name="Czemmel S."/>
            <person name="Nahnsen S."/>
            <person name="Gross H."/>
        </authorList>
    </citation>
    <scope>NUCLEOTIDE SEQUENCE [LARGE SCALE GENOMIC DNA]</scope>
    <source>
        <strain evidence="1 2">ATCC 31962</strain>
    </source>
</reference>
<gene>
    <name evidence="1" type="ORF">E7V67_009635</name>
</gene>
<name>A0ABZ1URL0_9BURK</name>
<protein>
    <submittedName>
        <fullName evidence="1">Uncharacterized protein</fullName>
    </submittedName>
</protein>